<comment type="subcellular location">
    <subcellularLocation>
        <location evidence="1">Cell membrane</location>
        <topology evidence="1">Multi-pass membrane protein</topology>
    </subcellularLocation>
</comment>
<evidence type="ECO:0000259" key="7">
    <source>
        <dbReference type="Pfam" id="PF02706"/>
    </source>
</evidence>
<dbReference type="EMBL" id="AP035768">
    <property type="protein sequence ID" value="BFO16123.1"/>
    <property type="molecule type" value="Genomic_DNA"/>
</dbReference>
<sequence>MTTRTSAESPAAAPLLDLQVLVVAVRRRRRLWGSVALLGLLAGGAVAVLLPEPPTAVTKVLVAHEQDQPNDPGTLIRTDVALLHTTRIADQALRSLKSPEKPEDFMEHYTGPG</sequence>
<evidence type="ECO:0000256" key="3">
    <source>
        <dbReference type="ARBA" id="ARBA00022692"/>
    </source>
</evidence>
<keyword evidence="5 6" id="KW-0472">Membrane</keyword>
<reference evidence="8" key="1">
    <citation type="submission" date="2024-06" db="EMBL/GenBank/DDBJ databases">
        <authorList>
            <consortium name="consrtm"/>
            <person name="Uemura M."/>
            <person name="Terahara T."/>
        </authorList>
    </citation>
    <scope>NUCLEOTIDE SEQUENCE</scope>
    <source>
        <strain evidence="8">KM77-8</strain>
    </source>
</reference>
<dbReference type="GO" id="GO:0005886">
    <property type="term" value="C:plasma membrane"/>
    <property type="evidence" value="ECO:0007669"/>
    <property type="project" value="UniProtKB-SubCell"/>
</dbReference>
<protein>
    <recommendedName>
        <fullName evidence="7">Polysaccharide chain length determinant N-terminal domain-containing protein</fullName>
    </recommendedName>
</protein>
<organism evidence="8">
    <name type="scientific">Streptomyces haneummycinicus</name>
    <dbReference type="NCBI Taxonomy" id="3074435"/>
    <lineage>
        <taxon>Bacteria</taxon>
        <taxon>Bacillati</taxon>
        <taxon>Actinomycetota</taxon>
        <taxon>Actinomycetes</taxon>
        <taxon>Kitasatosporales</taxon>
        <taxon>Streptomycetaceae</taxon>
        <taxon>Streptomyces</taxon>
    </lineage>
</organism>
<keyword evidence="4 6" id="KW-1133">Transmembrane helix</keyword>
<gene>
    <name evidence="8" type="ORF">SHKM778_25110</name>
</gene>
<evidence type="ECO:0000256" key="2">
    <source>
        <dbReference type="ARBA" id="ARBA00022475"/>
    </source>
</evidence>
<accession>A0AAT9HFL9</accession>
<evidence type="ECO:0000256" key="1">
    <source>
        <dbReference type="ARBA" id="ARBA00004651"/>
    </source>
</evidence>
<proteinExistence type="predicted"/>
<reference evidence="8" key="2">
    <citation type="submission" date="2024-07" db="EMBL/GenBank/DDBJ databases">
        <title>Streptomyces haneummycinica sp. nov., a new antibiotic-producing actinobacterium isolated from marine sediment.</title>
        <authorList>
            <person name="Uemura M."/>
            <person name="Hamada M."/>
            <person name="Hirano S."/>
            <person name="Kobayashi K."/>
            <person name="Ohshiro T."/>
            <person name="Kobayashi T."/>
            <person name="Terahara T."/>
        </authorList>
    </citation>
    <scope>NUCLEOTIDE SEQUENCE</scope>
    <source>
        <strain evidence="8">KM77-8</strain>
    </source>
</reference>
<evidence type="ECO:0000256" key="4">
    <source>
        <dbReference type="ARBA" id="ARBA00022989"/>
    </source>
</evidence>
<dbReference type="InterPro" id="IPR003856">
    <property type="entry name" value="LPS_length_determ_N"/>
</dbReference>
<keyword evidence="2" id="KW-1003">Cell membrane</keyword>
<keyword evidence="3 6" id="KW-0812">Transmembrane</keyword>
<dbReference type="AlphaFoldDB" id="A0AAT9HFL9"/>
<evidence type="ECO:0000256" key="6">
    <source>
        <dbReference type="SAM" id="Phobius"/>
    </source>
</evidence>
<feature type="domain" description="Polysaccharide chain length determinant N-terminal" evidence="7">
    <location>
        <begin position="16"/>
        <end position="95"/>
    </location>
</feature>
<evidence type="ECO:0000256" key="5">
    <source>
        <dbReference type="ARBA" id="ARBA00023136"/>
    </source>
</evidence>
<name>A0AAT9HFL9_9ACTN</name>
<feature type="transmembrane region" description="Helical" evidence="6">
    <location>
        <begin position="31"/>
        <end position="50"/>
    </location>
</feature>
<dbReference type="Pfam" id="PF02706">
    <property type="entry name" value="Wzz"/>
    <property type="match status" value="1"/>
</dbReference>
<evidence type="ECO:0000313" key="8">
    <source>
        <dbReference type="EMBL" id="BFO16123.1"/>
    </source>
</evidence>